<evidence type="ECO:0000313" key="3">
    <source>
        <dbReference type="EMBL" id="NYE75012.1"/>
    </source>
</evidence>
<gene>
    <name evidence="3" type="ORF">BKA15_006341</name>
</gene>
<keyword evidence="2" id="KW-0812">Transmembrane</keyword>
<organism evidence="3 4">
    <name type="scientific">Microlunatus parietis</name>
    <dbReference type="NCBI Taxonomy" id="682979"/>
    <lineage>
        <taxon>Bacteria</taxon>
        <taxon>Bacillati</taxon>
        <taxon>Actinomycetota</taxon>
        <taxon>Actinomycetes</taxon>
        <taxon>Propionibacteriales</taxon>
        <taxon>Propionibacteriaceae</taxon>
        <taxon>Microlunatus</taxon>
    </lineage>
</organism>
<evidence type="ECO:0000256" key="2">
    <source>
        <dbReference type="SAM" id="Phobius"/>
    </source>
</evidence>
<evidence type="ECO:0000313" key="4">
    <source>
        <dbReference type="Proteomes" id="UP000569914"/>
    </source>
</evidence>
<dbReference type="Proteomes" id="UP000569914">
    <property type="component" value="Unassembled WGS sequence"/>
</dbReference>
<dbReference type="RefSeq" id="WP_179757588.1">
    <property type="nucleotide sequence ID" value="NZ_JACCBU010000001.1"/>
</dbReference>
<feature type="transmembrane region" description="Helical" evidence="2">
    <location>
        <begin position="44"/>
        <end position="67"/>
    </location>
</feature>
<dbReference type="AlphaFoldDB" id="A0A7Y9IDS4"/>
<reference evidence="3 4" key="1">
    <citation type="submission" date="2020-07" db="EMBL/GenBank/DDBJ databases">
        <title>Sequencing the genomes of 1000 actinobacteria strains.</title>
        <authorList>
            <person name="Klenk H.-P."/>
        </authorList>
    </citation>
    <scope>NUCLEOTIDE SEQUENCE [LARGE SCALE GENOMIC DNA]</scope>
    <source>
        <strain evidence="3 4">DSM 22083</strain>
    </source>
</reference>
<dbReference type="EMBL" id="JACCBU010000001">
    <property type="protein sequence ID" value="NYE75012.1"/>
    <property type="molecule type" value="Genomic_DNA"/>
</dbReference>
<proteinExistence type="predicted"/>
<feature type="region of interest" description="Disordered" evidence="1">
    <location>
        <begin position="76"/>
        <end position="108"/>
    </location>
</feature>
<sequence>MSQAPPPRSPDGQWWWDGRQWLPVQQQPPHPGPPNGPRRSAAPLIILVAVVAAVVIIGLVAGGTLWIRSLQAATETTAPPPTDAADRSRPSPSPSPSPSGPGPVRCQARTSEGCFPKVSVGKLVAALRSKGFQCEKSGSYGTRCTKRISSRDQHTYALNHSLRDADRLTSLMALGSASAVGTDPPDRTGQANRRTVEALQLGLDLVLPAAGPTRRKIADWARDHQGRCADTFDVHQVIDGYELRCSNPEPIAVSDKQVVTTWSGSVTIGAGRLR</sequence>
<evidence type="ECO:0000256" key="1">
    <source>
        <dbReference type="SAM" id="MobiDB-lite"/>
    </source>
</evidence>
<keyword evidence="4" id="KW-1185">Reference proteome</keyword>
<feature type="compositionally biased region" description="Pro residues" evidence="1">
    <location>
        <begin position="91"/>
        <end position="101"/>
    </location>
</feature>
<name>A0A7Y9IDS4_9ACTN</name>
<comment type="caution">
    <text evidence="3">The sequence shown here is derived from an EMBL/GenBank/DDBJ whole genome shotgun (WGS) entry which is preliminary data.</text>
</comment>
<accession>A0A7Y9IDS4</accession>
<protein>
    <submittedName>
        <fullName evidence="3">Putative membrane protein</fullName>
    </submittedName>
</protein>
<keyword evidence="2" id="KW-1133">Transmembrane helix</keyword>
<keyword evidence="2" id="KW-0472">Membrane</keyword>